<feature type="domain" description="Enoyl reductase (ER)" evidence="2">
    <location>
        <begin position="8"/>
        <end position="327"/>
    </location>
</feature>
<evidence type="ECO:0000313" key="3">
    <source>
        <dbReference type="EMBL" id="KAH7138089.1"/>
    </source>
</evidence>
<gene>
    <name evidence="3" type="ORF">B0J11DRAFT_545964</name>
</gene>
<feature type="region of interest" description="Disordered" evidence="1">
    <location>
        <begin position="1"/>
        <end position="29"/>
    </location>
</feature>
<dbReference type="InterPro" id="IPR011032">
    <property type="entry name" value="GroES-like_sf"/>
</dbReference>
<dbReference type="InterPro" id="IPR036291">
    <property type="entry name" value="NAD(P)-bd_dom_sf"/>
</dbReference>
<dbReference type="SUPFAM" id="SSF50129">
    <property type="entry name" value="GroES-like"/>
    <property type="match status" value="1"/>
</dbReference>
<dbReference type="SMART" id="SM00829">
    <property type="entry name" value="PKS_ER"/>
    <property type="match status" value="1"/>
</dbReference>
<dbReference type="Gene3D" id="3.90.180.10">
    <property type="entry name" value="Medium-chain alcohol dehydrogenases, catalytic domain"/>
    <property type="match status" value="1"/>
</dbReference>
<accession>A0A9P9EJ85</accession>
<dbReference type="Proteomes" id="UP000700596">
    <property type="component" value="Unassembled WGS sequence"/>
</dbReference>
<dbReference type="SUPFAM" id="SSF51735">
    <property type="entry name" value="NAD(P)-binding Rossmann-fold domains"/>
    <property type="match status" value="1"/>
</dbReference>
<dbReference type="OrthoDB" id="3509362at2759"/>
<keyword evidence="4" id="KW-1185">Reference proteome</keyword>
<dbReference type="Pfam" id="PF13602">
    <property type="entry name" value="ADH_zinc_N_2"/>
    <property type="match status" value="1"/>
</dbReference>
<dbReference type="GO" id="GO:0005739">
    <property type="term" value="C:mitochondrion"/>
    <property type="evidence" value="ECO:0007669"/>
    <property type="project" value="TreeGrafter"/>
</dbReference>
<dbReference type="AlphaFoldDB" id="A0A9P9EJ85"/>
<organism evidence="3 4">
    <name type="scientific">Dendryphion nanum</name>
    <dbReference type="NCBI Taxonomy" id="256645"/>
    <lineage>
        <taxon>Eukaryota</taxon>
        <taxon>Fungi</taxon>
        <taxon>Dikarya</taxon>
        <taxon>Ascomycota</taxon>
        <taxon>Pezizomycotina</taxon>
        <taxon>Dothideomycetes</taxon>
        <taxon>Pleosporomycetidae</taxon>
        <taxon>Pleosporales</taxon>
        <taxon>Torulaceae</taxon>
        <taxon>Dendryphion</taxon>
    </lineage>
</organism>
<sequence>MRALILSGDPRHLTLDPHHPPPPSPSPTHYQIRVHAAALCRDELTWPELLANKVPVPGYDVAGVVISTPSAPNPDGGPYKFAPGDEIYAFTGGTGNGNAREITEIAEQDMGVKPKNVGWEEAASIPLSALSAWQALFVHGELAGPGSNSEVESANAGKRVLVTAASGGVGIWGVQLACHAGLDVTGTCGTGNGEWVKRLGADTVLDYTKTDLVGWVDGDREGRAFDVVLDCVGGKTLTDAWKTVRPGGKMVSVAEPADPKKPSEGVAEGVESVWFIVSENSEQLGEITRLVEQGKCRGLVDSTFALEDWKEAFEKLQTGHAKGKVVFKI</sequence>
<dbReference type="InterPro" id="IPR050700">
    <property type="entry name" value="YIM1/Zinc_Alcohol_DH_Fams"/>
</dbReference>
<evidence type="ECO:0000259" key="2">
    <source>
        <dbReference type="SMART" id="SM00829"/>
    </source>
</evidence>
<dbReference type="PANTHER" id="PTHR11695:SF647">
    <property type="entry name" value="ENOYL REDUCTASE (ER) DOMAIN-CONTAINING PROTEIN"/>
    <property type="match status" value="1"/>
</dbReference>
<dbReference type="EMBL" id="JAGMWT010000001">
    <property type="protein sequence ID" value="KAH7138089.1"/>
    <property type="molecule type" value="Genomic_DNA"/>
</dbReference>
<protein>
    <submittedName>
        <fullName evidence="3">Alcohol dehydrogenase</fullName>
    </submittedName>
</protein>
<feature type="compositionally biased region" description="Basic and acidic residues" evidence="1">
    <location>
        <begin position="9"/>
        <end position="19"/>
    </location>
</feature>
<name>A0A9P9EJ85_9PLEO</name>
<reference evidence="3" key="1">
    <citation type="journal article" date="2021" name="Nat. Commun.">
        <title>Genetic determinants of endophytism in the Arabidopsis root mycobiome.</title>
        <authorList>
            <person name="Mesny F."/>
            <person name="Miyauchi S."/>
            <person name="Thiergart T."/>
            <person name="Pickel B."/>
            <person name="Atanasova L."/>
            <person name="Karlsson M."/>
            <person name="Huettel B."/>
            <person name="Barry K.W."/>
            <person name="Haridas S."/>
            <person name="Chen C."/>
            <person name="Bauer D."/>
            <person name="Andreopoulos W."/>
            <person name="Pangilinan J."/>
            <person name="LaButti K."/>
            <person name="Riley R."/>
            <person name="Lipzen A."/>
            <person name="Clum A."/>
            <person name="Drula E."/>
            <person name="Henrissat B."/>
            <person name="Kohler A."/>
            <person name="Grigoriev I.V."/>
            <person name="Martin F.M."/>
            <person name="Hacquard S."/>
        </authorList>
    </citation>
    <scope>NUCLEOTIDE SEQUENCE</scope>
    <source>
        <strain evidence="3">MPI-CAGE-CH-0243</strain>
    </source>
</reference>
<dbReference type="GO" id="GO:0016491">
    <property type="term" value="F:oxidoreductase activity"/>
    <property type="evidence" value="ECO:0007669"/>
    <property type="project" value="InterPro"/>
</dbReference>
<comment type="caution">
    <text evidence="3">The sequence shown here is derived from an EMBL/GenBank/DDBJ whole genome shotgun (WGS) entry which is preliminary data.</text>
</comment>
<dbReference type="Gene3D" id="3.40.50.720">
    <property type="entry name" value="NAD(P)-binding Rossmann-like Domain"/>
    <property type="match status" value="1"/>
</dbReference>
<evidence type="ECO:0000256" key="1">
    <source>
        <dbReference type="SAM" id="MobiDB-lite"/>
    </source>
</evidence>
<dbReference type="CDD" id="cd05289">
    <property type="entry name" value="MDR_like_2"/>
    <property type="match status" value="1"/>
</dbReference>
<dbReference type="InterPro" id="IPR020843">
    <property type="entry name" value="ER"/>
</dbReference>
<proteinExistence type="predicted"/>
<evidence type="ECO:0000313" key="4">
    <source>
        <dbReference type="Proteomes" id="UP000700596"/>
    </source>
</evidence>
<dbReference type="PANTHER" id="PTHR11695">
    <property type="entry name" value="ALCOHOL DEHYDROGENASE RELATED"/>
    <property type="match status" value="1"/>
</dbReference>